<evidence type="ECO:0000313" key="2">
    <source>
        <dbReference type="Proteomes" id="UP001374584"/>
    </source>
</evidence>
<dbReference type="EMBL" id="JAYMYR010000006">
    <property type="protein sequence ID" value="KAK7357706.1"/>
    <property type="molecule type" value="Genomic_DNA"/>
</dbReference>
<organism evidence="1 2">
    <name type="scientific">Phaseolus coccineus</name>
    <name type="common">Scarlet runner bean</name>
    <name type="synonym">Phaseolus multiflorus</name>
    <dbReference type="NCBI Taxonomy" id="3886"/>
    <lineage>
        <taxon>Eukaryota</taxon>
        <taxon>Viridiplantae</taxon>
        <taxon>Streptophyta</taxon>
        <taxon>Embryophyta</taxon>
        <taxon>Tracheophyta</taxon>
        <taxon>Spermatophyta</taxon>
        <taxon>Magnoliopsida</taxon>
        <taxon>eudicotyledons</taxon>
        <taxon>Gunneridae</taxon>
        <taxon>Pentapetalae</taxon>
        <taxon>rosids</taxon>
        <taxon>fabids</taxon>
        <taxon>Fabales</taxon>
        <taxon>Fabaceae</taxon>
        <taxon>Papilionoideae</taxon>
        <taxon>50 kb inversion clade</taxon>
        <taxon>NPAAA clade</taxon>
        <taxon>indigoferoid/millettioid clade</taxon>
        <taxon>Phaseoleae</taxon>
        <taxon>Phaseolus</taxon>
    </lineage>
</organism>
<accession>A0AAN9MNI5</accession>
<dbReference type="Proteomes" id="UP001374584">
    <property type="component" value="Unassembled WGS sequence"/>
</dbReference>
<reference evidence="1 2" key="1">
    <citation type="submission" date="2024-01" db="EMBL/GenBank/DDBJ databases">
        <title>The genomes of 5 underutilized Papilionoideae crops provide insights into root nodulation and disease resistanc.</title>
        <authorList>
            <person name="Jiang F."/>
        </authorList>
    </citation>
    <scope>NUCLEOTIDE SEQUENCE [LARGE SCALE GENOMIC DNA]</scope>
    <source>
        <strain evidence="1">JINMINGXINNONG_FW02</strain>
        <tissue evidence="1">Leaves</tissue>
    </source>
</reference>
<sequence length="72" mass="8267">MGMQCYKKKNVTKVEVGMRVRESERNKQEIPSFFTTLIVKNLSSRFNIFEKKAVSEFSAFVRNSKPSNGACN</sequence>
<gene>
    <name evidence="1" type="ORF">VNO80_17001</name>
</gene>
<proteinExistence type="predicted"/>
<comment type="caution">
    <text evidence="1">The sequence shown here is derived from an EMBL/GenBank/DDBJ whole genome shotgun (WGS) entry which is preliminary data.</text>
</comment>
<protein>
    <submittedName>
        <fullName evidence="1">Uncharacterized protein</fullName>
    </submittedName>
</protein>
<dbReference type="AlphaFoldDB" id="A0AAN9MNI5"/>
<name>A0AAN9MNI5_PHACN</name>
<evidence type="ECO:0000313" key="1">
    <source>
        <dbReference type="EMBL" id="KAK7357706.1"/>
    </source>
</evidence>
<keyword evidence="2" id="KW-1185">Reference proteome</keyword>